<reference evidence="2" key="1">
    <citation type="submission" date="2019-03" db="EMBL/GenBank/DDBJ databases">
        <authorList>
            <person name="Mank J."/>
            <person name="Almeida P."/>
        </authorList>
    </citation>
    <scope>NUCLEOTIDE SEQUENCE</scope>
    <source>
        <strain evidence="2">78183</strain>
    </source>
</reference>
<dbReference type="AlphaFoldDB" id="A0A6N2KQU1"/>
<name>A0A6N2KQU1_SALVM</name>
<protein>
    <submittedName>
        <fullName evidence="2">Uncharacterized protein</fullName>
    </submittedName>
</protein>
<feature type="compositionally biased region" description="Polar residues" evidence="1">
    <location>
        <begin position="86"/>
        <end position="96"/>
    </location>
</feature>
<evidence type="ECO:0000256" key="1">
    <source>
        <dbReference type="SAM" id="MobiDB-lite"/>
    </source>
</evidence>
<feature type="region of interest" description="Disordered" evidence="1">
    <location>
        <begin position="64"/>
        <end position="114"/>
    </location>
</feature>
<sequence>MAPTRTRKIGLTRIAMQIGYLFYCNRELETESMERDRGGNSIYAAVYVTTLSFPSLRLMGVSAKQQKNCRQRNARGDNYTPDCRGTTRQPAASSPVLSRRKNSQIPCPRRSRVP</sequence>
<proteinExistence type="predicted"/>
<accession>A0A6N2KQU1</accession>
<dbReference type="EMBL" id="CAADRP010000469">
    <property type="protein sequence ID" value="VFU28946.1"/>
    <property type="molecule type" value="Genomic_DNA"/>
</dbReference>
<evidence type="ECO:0000313" key="2">
    <source>
        <dbReference type="EMBL" id="VFU28946.1"/>
    </source>
</evidence>
<gene>
    <name evidence="2" type="ORF">SVIM_LOCUS99738</name>
</gene>
<organism evidence="2">
    <name type="scientific">Salix viminalis</name>
    <name type="common">Common osier</name>
    <name type="synonym">Basket willow</name>
    <dbReference type="NCBI Taxonomy" id="40686"/>
    <lineage>
        <taxon>Eukaryota</taxon>
        <taxon>Viridiplantae</taxon>
        <taxon>Streptophyta</taxon>
        <taxon>Embryophyta</taxon>
        <taxon>Tracheophyta</taxon>
        <taxon>Spermatophyta</taxon>
        <taxon>Magnoliopsida</taxon>
        <taxon>eudicotyledons</taxon>
        <taxon>Gunneridae</taxon>
        <taxon>Pentapetalae</taxon>
        <taxon>rosids</taxon>
        <taxon>fabids</taxon>
        <taxon>Malpighiales</taxon>
        <taxon>Salicaceae</taxon>
        <taxon>Saliceae</taxon>
        <taxon>Salix</taxon>
    </lineage>
</organism>